<reference evidence="1 2" key="1">
    <citation type="submission" date="2019-02" db="EMBL/GenBank/DDBJ databases">
        <title>Pedobacter kyonggii whole genome sequence analysis.</title>
        <authorList>
            <person name="Dahal R.H."/>
        </authorList>
    </citation>
    <scope>NUCLEOTIDE SEQUENCE [LARGE SCALE GENOMIC DNA]</scope>
    <source>
        <strain evidence="1 2">K-4-11-1</strain>
    </source>
</reference>
<keyword evidence="2" id="KW-1185">Reference proteome</keyword>
<name>A0A4Q9HH75_9SPHI</name>
<accession>A0A4Q9HH75</accession>
<evidence type="ECO:0000313" key="1">
    <source>
        <dbReference type="EMBL" id="TBO44862.1"/>
    </source>
</evidence>
<proteinExistence type="predicted"/>
<dbReference type="AlphaFoldDB" id="A0A4Q9HH75"/>
<dbReference type="Proteomes" id="UP000291819">
    <property type="component" value="Unassembled WGS sequence"/>
</dbReference>
<organism evidence="1 2">
    <name type="scientific">Pedobacter kyonggii</name>
    <dbReference type="NCBI Taxonomy" id="1926871"/>
    <lineage>
        <taxon>Bacteria</taxon>
        <taxon>Pseudomonadati</taxon>
        <taxon>Bacteroidota</taxon>
        <taxon>Sphingobacteriia</taxon>
        <taxon>Sphingobacteriales</taxon>
        <taxon>Sphingobacteriaceae</taxon>
        <taxon>Pedobacter</taxon>
    </lineage>
</organism>
<sequence length="83" mass="9548">MKKINDWISAEISLAHDSTLSWDDGDILTEVSLNSKFSNLLWVFQGNGCSFRFKATHHSASNWFFPTFGSEIDPNEIRLKKRL</sequence>
<gene>
    <name evidence="1" type="ORF">EYS08_00555</name>
</gene>
<comment type="caution">
    <text evidence="1">The sequence shown here is derived from an EMBL/GenBank/DDBJ whole genome shotgun (WGS) entry which is preliminary data.</text>
</comment>
<protein>
    <submittedName>
        <fullName evidence="1">Uncharacterized protein</fullName>
    </submittedName>
</protein>
<evidence type="ECO:0000313" key="2">
    <source>
        <dbReference type="Proteomes" id="UP000291819"/>
    </source>
</evidence>
<dbReference type="EMBL" id="SIXF01000001">
    <property type="protein sequence ID" value="TBO44862.1"/>
    <property type="molecule type" value="Genomic_DNA"/>
</dbReference>
<dbReference type="RefSeq" id="WP_131027929.1">
    <property type="nucleotide sequence ID" value="NZ_SIXF01000001.1"/>
</dbReference>